<dbReference type="AlphaFoldDB" id="A0A0E9QB52"/>
<sequence>MADFSLNLPFLLIDSQLTPRKRKTAFFYFPLSSWLNVG</sequence>
<reference evidence="1" key="2">
    <citation type="journal article" date="2015" name="Fish Shellfish Immunol.">
        <title>Early steps in the European eel (Anguilla anguilla)-Vibrio vulnificus interaction in the gills: Role of the RtxA13 toxin.</title>
        <authorList>
            <person name="Callol A."/>
            <person name="Pajuelo D."/>
            <person name="Ebbesson L."/>
            <person name="Teles M."/>
            <person name="MacKenzie S."/>
            <person name="Amaro C."/>
        </authorList>
    </citation>
    <scope>NUCLEOTIDE SEQUENCE</scope>
</reference>
<evidence type="ECO:0000313" key="1">
    <source>
        <dbReference type="EMBL" id="JAH13318.1"/>
    </source>
</evidence>
<protein>
    <submittedName>
        <fullName evidence="1">Uncharacterized protein</fullName>
    </submittedName>
</protein>
<name>A0A0E9QB52_ANGAN</name>
<reference evidence="1" key="1">
    <citation type="submission" date="2014-11" db="EMBL/GenBank/DDBJ databases">
        <authorList>
            <person name="Amaro Gonzalez C."/>
        </authorList>
    </citation>
    <scope>NUCLEOTIDE SEQUENCE</scope>
</reference>
<proteinExistence type="predicted"/>
<dbReference type="EMBL" id="GBXM01095259">
    <property type="protein sequence ID" value="JAH13318.1"/>
    <property type="molecule type" value="Transcribed_RNA"/>
</dbReference>
<accession>A0A0E9QB52</accession>
<organism evidence="1">
    <name type="scientific">Anguilla anguilla</name>
    <name type="common">European freshwater eel</name>
    <name type="synonym">Muraena anguilla</name>
    <dbReference type="NCBI Taxonomy" id="7936"/>
    <lineage>
        <taxon>Eukaryota</taxon>
        <taxon>Metazoa</taxon>
        <taxon>Chordata</taxon>
        <taxon>Craniata</taxon>
        <taxon>Vertebrata</taxon>
        <taxon>Euteleostomi</taxon>
        <taxon>Actinopterygii</taxon>
        <taxon>Neopterygii</taxon>
        <taxon>Teleostei</taxon>
        <taxon>Anguilliformes</taxon>
        <taxon>Anguillidae</taxon>
        <taxon>Anguilla</taxon>
    </lineage>
</organism>